<gene>
    <name evidence="1" type="ORF">FIBRA_09025</name>
</gene>
<name>J4ICN7_9APHY</name>
<dbReference type="Proteomes" id="UP000006352">
    <property type="component" value="Unassembled WGS sequence"/>
</dbReference>
<reference evidence="1 2" key="1">
    <citation type="journal article" date="2012" name="Appl. Environ. Microbiol.">
        <title>Short-read sequencing for genomic analysis of the brown rot fungus Fibroporia radiculosa.</title>
        <authorList>
            <person name="Tang J.D."/>
            <person name="Perkins A.D."/>
            <person name="Sonstegard T.S."/>
            <person name="Schroeder S.G."/>
            <person name="Burgess S.C."/>
            <person name="Diehl S.V."/>
        </authorList>
    </citation>
    <scope>NUCLEOTIDE SEQUENCE [LARGE SCALE GENOMIC DNA]</scope>
    <source>
        <strain evidence="1 2">TFFH 294</strain>
    </source>
</reference>
<organism evidence="1 2">
    <name type="scientific">Fibroporia radiculosa</name>
    <dbReference type="NCBI Taxonomy" id="599839"/>
    <lineage>
        <taxon>Eukaryota</taxon>
        <taxon>Fungi</taxon>
        <taxon>Dikarya</taxon>
        <taxon>Basidiomycota</taxon>
        <taxon>Agaricomycotina</taxon>
        <taxon>Agaricomycetes</taxon>
        <taxon>Polyporales</taxon>
        <taxon>Fibroporiaceae</taxon>
        <taxon>Fibroporia</taxon>
    </lineage>
</organism>
<evidence type="ECO:0000313" key="1">
    <source>
        <dbReference type="EMBL" id="CCM06731.1"/>
    </source>
</evidence>
<accession>J4ICN7</accession>
<dbReference type="RefSeq" id="XP_012186014.1">
    <property type="nucleotide sequence ID" value="XM_012330624.1"/>
</dbReference>
<proteinExistence type="predicted"/>
<dbReference type="GeneID" id="24101631"/>
<dbReference type="InParanoid" id="J4ICN7"/>
<sequence>MVVTVFTAIRGRVLPTASTIFILASGAVSSTRSILSAAHAGLAVAGIAVTTTRTILSIANKGLAKAPRAGAGRKILSVASTGLTISSGAIITARATLSVAGKGLAVTDIAINTTRKVFEVINTKPQAVQTPTTLNAVSRLIPTRAAALMSDAVAVTRDVLSSARNGLTIARGAACTTRRVLSLVSAGFTVARVTAKTTAASGVLSIALASTRAALSIVATRLTAVRVTTTTGTEAFPHGVTAALTSGTISTTRTVLLVANVGLAIIGSAVTKSHTVFSAINARFSCATATPQPTYASWRLASIASTAFSVLLVSRKGATAIQIHTTEDQARFTIAGTTVTAIWRSVIAVKAFFVGPDTELAVVHMSTTGNGTPRSILRAAGEIASGMITAIHMISLTTRTGYSILRMTARLTMLAMTVFCITVTLTRGIVTAIHYPIALASARLTIMRDVAASFRQGSSTAGAASVAMEVPGGVVAKVKVITRNILASASIRYSPQNPTPTTDPSIGVVEDGDYLLRSDRARRISAKLFLAANTRLAGAMTAVARSVLSFHSSDERLPAIATFARCPQRIYSAQCQPSPSLSYLPHANSYCNLWSHIMTSESTTQLRG</sequence>
<evidence type="ECO:0000313" key="2">
    <source>
        <dbReference type="Proteomes" id="UP000006352"/>
    </source>
</evidence>
<dbReference type="EMBL" id="HE797472">
    <property type="protein sequence ID" value="CCM06731.1"/>
    <property type="molecule type" value="Genomic_DNA"/>
</dbReference>
<keyword evidence="2" id="KW-1185">Reference proteome</keyword>
<dbReference type="AlphaFoldDB" id="J4ICN7"/>
<protein>
    <submittedName>
        <fullName evidence="1">Uncharacterized protein</fullName>
    </submittedName>
</protein>
<dbReference type="HOGENOM" id="CLU_449073_0_0_1"/>